<reference evidence="2" key="1">
    <citation type="submission" date="2021-01" db="EMBL/GenBank/DDBJ databases">
        <title>Whole genome shotgun sequence of Actinoplanes nipponensis NBRC 14063.</title>
        <authorList>
            <person name="Komaki H."/>
            <person name="Tamura T."/>
        </authorList>
    </citation>
    <scope>NUCLEOTIDE SEQUENCE</scope>
    <source>
        <strain evidence="2">NBRC 14063</strain>
    </source>
</reference>
<proteinExistence type="predicted"/>
<keyword evidence="3" id="KW-1185">Reference proteome</keyword>
<protein>
    <submittedName>
        <fullName evidence="2">Uncharacterized protein</fullName>
    </submittedName>
</protein>
<name>A0A919MVF8_9ACTN</name>
<dbReference type="EMBL" id="BOMQ01000054">
    <property type="protein sequence ID" value="GIE51110.1"/>
    <property type="molecule type" value="Genomic_DNA"/>
</dbReference>
<accession>A0A919MVF8</accession>
<feature type="compositionally biased region" description="Low complexity" evidence="1">
    <location>
        <begin position="19"/>
        <end position="29"/>
    </location>
</feature>
<feature type="compositionally biased region" description="Basic and acidic residues" evidence="1">
    <location>
        <begin position="36"/>
        <end position="47"/>
    </location>
</feature>
<evidence type="ECO:0000313" key="2">
    <source>
        <dbReference type="EMBL" id="GIE51110.1"/>
    </source>
</evidence>
<gene>
    <name evidence="2" type="ORF">Ani05nite_46440</name>
</gene>
<comment type="caution">
    <text evidence="2">The sequence shown here is derived from an EMBL/GenBank/DDBJ whole genome shotgun (WGS) entry which is preliminary data.</text>
</comment>
<dbReference type="AlphaFoldDB" id="A0A919MVF8"/>
<feature type="region of interest" description="Disordered" evidence="1">
    <location>
        <begin position="1"/>
        <end position="121"/>
    </location>
</feature>
<evidence type="ECO:0000313" key="3">
    <source>
        <dbReference type="Proteomes" id="UP000647172"/>
    </source>
</evidence>
<evidence type="ECO:0000256" key="1">
    <source>
        <dbReference type="SAM" id="MobiDB-lite"/>
    </source>
</evidence>
<feature type="compositionally biased region" description="Basic and acidic residues" evidence="1">
    <location>
        <begin position="57"/>
        <end position="95"/>
    </location>
</feature>
<organism evidence="2 3">
    <name type="scientific">Actinoplanes nipponensis</name>
    <dbReference type="NCBI Taxonomy" id="135950"/>
    <lineage>
        <taxon>Bacteria</taxon>
        <taxon>Bacillati</taxon>
        <taxon>Actinomycetota</taxon>
        <taxon>Actinomycetes</taxon>
        <taxon>Micromonosporales</taxon>
        <taxon>Micromonosporaceae</taxon>
        <taxon>Actinoplanes</taxon>
    </lineage>
</organism>
<feature type="compositionally biased region" description="Basic and acidic residues" evidence="1">
    <location>
        <begin position="104"/>
        <end position="121"/>
    </location>
</feature>
<dbReference type="Proteomes" id="UP000647172">
    <property type="component" value="Unassembled WGS sequence"/>
</dbReference>
<sequence length="121" mass="12541">MHPGAEHDQAGGLRGQARGEPVGGVDQVGPGLGGGRRPEDQEHHDAGEQPAGVVQRAGHEAGRERGEQAEDREAGERAGGGDRVAEPVGRGHPDALRAVAGSDGGRDHRLGCRRDGDRAER</sequence>